<dbReference type="AlphaFoldDB" id="A0A9N9E4W0"/>
<name>A0A9N9E4W0_9GLOM</name>
<reference evidence="2" key="1">
    <citation type="submission" date="2021-06" db="EMBL/GenBank/DDBJ databases">
        <authorList>
            <person name="Kallberg Y."/>
            <person name="Tangrot J."/>
            <person name="Rosling A."/>
        </authorList>
    </citation>
    <scope>NUCLEOTIDE SEQUENCE</scope>
    <source>
        <strain evidence="2">MA453B</strain>
    </source>
</reference>
<keyword evidence="3" id="KW-1185">Reference proteome</keyword>
<dbReference type="OrthoDB" id="2392566at2759"/>
<feature type="compositionally biased region" description="Basic and acidic residues" evidence="1">
    <location>
        <begin position="144"/>
        <end position="156"/>
    </location>
</feature>
<dbReference type="EMBL" id="CAJVPY010006299">
    <property type="protein sequence ID" value="CAG8660159.1"/>
    <property type="molecule type" value="Genomic_DNA"/>
</dbReference>
<organism evidence="2 3">
    <name type="scientific">Dentiscutata erythropus</name>
    <dbReference type="NCBI Taxonomy" id="1348616"/>
    <lineage>
        <taxon>Eukaryota</taxon>
        <taxon>Fungi</taxon>
        <taxon>Fungi incertae sedis</taxon>
        <taxon>Mucoromycota</taxon>
        <taxon>Glomeromycotina</taxon>
        <taxon>Glomeromycetes</taxon>
        <taxon>Diversisporales</taxon>
        <taxon>Gigasporaceae</taxon>
        <taxon>Dentiscutata</taxon>
    </lineage>
</organism>
<gene>
    <name evidence="2" type="ORF">DERYTH_LOCUS10666</name>
</gene>
<proteinExistence type="predicted"/>
<sequence>MSMFKRRSLESTKCSQNVYEEECQRLKRDFELLYSQREEAVEIIRTVNAGITEVISSLQDNNPEPLAETVQINASLLTSLAAKVSDVDHTDGLDCQDDYFKNDEYDINSKSMKHNDKGLKTELVILQSMVNRLRTEQIRLTNSLKEKNDKEKEKIQKSHSHRRSKVFTEGNE</sequence>
<accession>A0A9N9E4W0</accession>
<evidence type="ECO:0000256" key="1">
    <source>
        <dbReference type="SAM" id="MobiDB-lite"/>
    </source>
</evidence>
<dbReference type="Proteomes" id="UP000789405">
    <property type="component" value="Unassembled WGS sequence"/>
</dbReference>
<protein>
    <submittedName>
        <fullName evidence="2">14394_t:CDS:1</fullName>
    </submittedName>
</protein>
<evidence type="ECO:0000313" key="2">
    <source>
        <dbReference type="EMBL" id="CAG8660159.1"/>
    </source>
</evidence>
<feature type="region of interest" description="Disordered" evidence="1">
    <location>
        <begin position="142"/>
        <end position="172"/>
    </location>
</feature>
<comment type="caution">
    <text evidence="2">The sequence shown here is derived from an EMBL/GenBank/DDBJ whole genome shotgun (WGS) entry which is preliminary data.</text>
</comment>
<evidence type="ECO:0000313" key="3">
    <source>
        <dbReference type="Proteomes" id="UP000789405"/>
    </source>
</evidence>